<dbReference type="GO" id="GO:0006351">
    <property type="term" value="P:DNA-templated transcription"/>
    <property type="evidence" value="ECO:0007669"/>
    <property type="project" value="InterPro"/>
</dbReference>
<sequence>MRFCPKCGSTMIIKNDKMVCMRCGYSDNKIEKIVYNSKINHDKDKMIVADGKTLEGRLSMSLCPKCGSARALRLKRGLFKCITCGYIYRS</sequence>
<dbReference type="KEGG" id="abri:DFR85_10990"/>
<organism evidence="2 3">
    <name type="scientific">Acidianus brierleyi</name>
    <dbReference type="NCBI Taxonomy" id="41673"/>
    <lineage>
        <taxon>Archaea</taxon>
        <taxon>Thermoproteota</taxon>
        <taxon>Thermoprotei</taxon>
        <taxon>Sulfolobales</taxon>
        <taxon>Sulfolobaceae</taxon>
        <taxon>Acidianus</taxon>
    </lineage>
</organism>
<dbReference type="SMART" id="SM00661">
    <property type="entry name" value="RPOL9"/>
    <property type="match status" value="1"/>
</dbReference>
<dbReference type="OrthoDB" id="72957at2157"/>
<evidence type="ECO:0000313" key="2">
    <source>
        <dbReference type="EMBL" id="AWR95046.1"/>
    </source>
</evidence>
<dbReference type="GeneID" id="36832688"/>
<evidence type="ECO:0000259" key="1">
    <source>
        <dbReference type="SMART" id="SM00661"/>
    </source>
</evidence>
<dbReference type="AlphaFoldDB" id="A0A2U9IGD6"/>
<dbReference type="Pfam" id="PF02150">
    <property type="entry name" value="Zn_ribbon_RPB9"/>
    <property type="match status" value="1"/>
</dbReference>
<protein>
    <submittedName>
        <fullName evidence="2">DNA-directed RNA polymerase subunit M</fullName>
    </submittedName>
</protein>
<dbReference type="InterPro" id="IPR024442">
    <property type="entry name" value="Transposase_Zn_ribbon"/>
</dbReference>
<reference evidence="2 3" key="1">
    <citation type="submission" date="2018-05" db="EMBL/GenBank/DDBJ databases">
        <title>Complete Genome Sequences of Extremely Thermoacidophilic, Metal-Mobilizing Type-Strain Members of the Archaeal Family Sulfolobaceae: Acidianus brierleyi DSM-1651T, Acidianus sulfidivorans DSM-18786T, Metallosphaera hakonensis DSM-7519T, and Metallosphaera prunae DSM-10039T.</title>
        <authorList>
            <person name="Counts J.A."/>
            <person name="Kelly R.M."/>
        </authorList>
    </citation>
    <scope>NUCLEOTIDE SEQUENCE [LARGE SCALE GENOMIC DNA]</scope>
    <source>
        <strain evidence="2 3">DSM 1651</strain>
    </source>
</reference>
<keyword evidence="3" id="KW-1185">Reference proteome</keyword>
<feature type="domain" description="DNA-directed RNA polymerase II subunit RPB9-like zinc ribbon" evidence="1">
    <location>
        <begin position="2"/>
        <end position="49"/>
    </location>
</feature>
<dbReference type="NCBIfam" id="NF047723">
    <property type="entry name" value="TransFacS4"/>
    <property type="match status" value="1"/>
</dbReference>
<proteinExistence type="predicted"/>
<dbReference type="InterPro" id="IPR001529">
    <property type="entry name" value="Zn_ribbon_RPB9"/>
</dbReference>
<dbReference type="GO" id="GO:0000428">
    <property type="term" value="C:DNA-directed RNA polymerase complex"/>
    <property type="evidence" value="ECO:0007669"/>
    <property type="project" value="UniProtKB-KW"/>
</dbReference>
<dbReference type="Proteomes" id="UP000248044">
    <property type="component" value="Chromosome"/>
</dbReference>
<accession>A0A2U9IGD6</accession>
<dbReference type="Gene3D" id="2.20.70.10">
    <property type="match status" value="1"/>
</dbReference>
<keyword evidence="2" id="KW-0804">Transcription</keyword>
<evidence type="ECO:0000313" key="3">
    <source>
        <dbReference type="Proteomes" id="UP000248044"/>
    </source>
</evidence>
<name>A0A2U9IGD6_9CREN</name>
<dbReference type="RefSeq" id="WP_110270927.1">
    <property type="nucleotide sequence ID" value="NZ_CP029289.2"/>
</dbReference>
<dbReference type="Pfam" id="PF12760">
    <property type="entry name" value="Zn_ribbon_IS1595"/>
    <property type="match status" value="1"/>
</dbReference>
<keyword evidence="2" id="KW-0240">DNA-directed RNA polymerase</keyword>
<dbReference type="EMBL" id="CP029289">
    <property type="protein sequence ID" value="AWR95046.1"/>
    <property type="molecule type" value="Genomic_DNA"/>
</dbReference>
<gene>
    <name evidence="2" type="ORF">DFR85_10990</name>
</gene>